<gene>
    <name evidence="1" type="ORF">EXIGLDRAFT_720325</name>
</gene>
<organism evidence="1 2">
    <name type="scientific">Exidia glandulosa HHB12029</name>
    <dbReference type="NCBI Taxonomy" id="1314781"/>
    <lineage>
        <taxon>Eukaryota</taxon>
        <taxon>Fungi</taxon>
        <taxon>Dikarya</taxon>
        <taxon>Basidiomycota</taxon>
        <taxon>Agaricomycotina</taxon>
        <taxon>Agaricomycetes</taxon>
        <taxon>Auriculariales</taxon>
        <taxon>Exidiaceae</taxon>
        <taxon>Exidia</taxon>
    </lineage>
</organism>
<proteinExistence type="predicted"/>
<evidence type="ECO:0008006" key="3">
    <source>
        <dbReference type="Google" id="ProtNLM"/>
    </source>
</evidence>
<evidence type="ECO:0000313" key="1">
    <source>
        <dbReference type="EMBL" id="KZV90467.1"/>
    </source>
</evidence>
<dbReference type="Proteomes" id="UP000077266">
    <property type="component" value="Unassembled WGS sequence"/>
</dbReference>
<dbReference type="EMBL" id="KV426048">
    <property type="protein sequence ID" value="KZV90467.1"/>
    <property type="molecule type" value="Genomic_DNA"/>
</dbReference>
<dbReference type="OrthoDB" id="3219467at2759"/>
<dbReference type="SUPFAM" id="SSF89372">
    <property type="entry name" value="Fucose-specific lectin"/>
    <property type="match status" value="1"/>
</dbReference>
<dbReference type="InParanoid" id="A0A165GG45"/>
<dbReference type="AlphaFoldDB" id="A0A165GG45"/>
<keyword evidence="2" id="KW-1185">Reference proteome</keyword>
<protein>
    <recommendedName>
        <fullName evidence="3">Fucose-specific lectin</fullName>
    </recommendedName>
</protein>
<reference evidence="1 2" key="1">
    <citation type="journal article" date="2016" name="Mol. Biol. Evol.">
        <title>Comparative Genomics of Early-Diverging Mushroom-Forming Fungi Provides Insights into the Origins of Lignocellulose Decay Capabilities.</title>
        <authorList>
            <person name="Nagy L.G."/>
            <person name="Riley R."/>
            <person name="Tritt A."/>
            <person name="Adam C."/>
            <person name="Daum C."/>
            <person name="Floudas D."/>
            <person name="Sun H."/>
            <person name="Yadav J.S."/>
            <person name="Pangilinan J."/>
            <person name="Larsson K.H."/>
            <person name="Matsuura K."/>
            <person name="Barry K."/>
            <person name="Labutti K."/>
            <person name="Kuo R."/>
            <person name="Ohm R.A."/>
            <person name="Bhattacharya S.S."/>
            <person name="Shirouzu T."/>
            <person name="Yoshinaga Y."/>
            <person name="Martin F.M."/>
            <person name="Grigoriev I.V."/>
            <person name="Hibbett D.S."/>
        </authorList>
    </citation>
    <scope>NUCLEOTIDE SEQUENCE [LARGE SCALE GENOMIC DNA]</scope>
    <source>
        <strain evidence="1 2">HHB12029</strain>
    </source>
</reference>
<sequence length="324" mass="34888">MSLNLSTSQAMDNLVQGISVLKHTYPAPVSFQEKLYVFYNGSGNDGIWYTVFDGTSWAPMVSVRQLVPSLSVYPGTSPSAVVYRGLLYLFYNGSGRDGTYYTTFDGSKWNSSITSVAQAAGGQGFLPETSPAATVYGGKLQLFWSGSGRDGIWFTTFDSKVWAAQTSLNSLVKNIGIRDSTSPAVCTVDKYLYVFYQGSGHDGTFFTRLGKQGAWDAIVSVNQLIPSGMNYGDGTSPAATPLVVGGPWILLVWNGLHDGDGLWYSIISTDGTGTAQVSLKDAIGAEPVLNGSNAGVGMWNNVPFVFWPNPRQRMFFTEGQSLGI</sequence>
<dbReference type="Gene3D" id="2.120.10.70">
    <property type="entry name" value="Fucose-specific lectin"/>
    <property type="match status" value="1"/>
</dbReference>
<accession>A0A165GG45</accession>
<evidence type="ECO:0000313" key="2">
    <source>
        <dbReference type="Proteomes" id="UP000077266"/>
    </source>
</evidence>
<name>A0A165GG45_EXIGL</name>